<sequence length="417" mass="47548">MWRRGGYIKGFFDRFGFIRVPERNSVKVKRIWLQAVSVGELLAIRPILESFATDPTIEVVLTTTTSTGMKIALQKYSGMAITIGIFPLDFWLFSRSAWSHIQPDTVILTESELWPEHLHQARRRRVPVILINARLSDRSYKIYKTVPFLSRILFRQIDKLLASSQHDYDRFLDIGVESPKIRAFGNIKCDIHVEPLLSKDKIRNLMREFGFQTENEETRTPFIILGASTWPGEEEALLATLKTALKNGINCRLVIVPRHPERRKEIQTVLEGNKLSFHFRSDTRIAQSNTMIYVGDTIGELRSFIQASDIVFVGRSLPPHREGQTPIEAAAYGKPILTGKGMRSFHDISQSLIACGGALEVESALNLKEEILRLLQSETERREMAEAALQWHSCNQGATMKTIDEVMNLMHCIDVNR</sequence>
<protein>
    <recommendedName>
        <fullName evidence="4 11">3-deoxy-D-manno-octulosonic acid transferase</fullName>
        <shortName evidence="11">Kdo transferase</shortName>
        <ecNumber evidence="3 11">2.4.99.12</ecNumber>
    </recommendedName>
    <alternativeName>
        <fullName evidence="7 11">Lipid IV(A) 3-deoxy-D-manno-octulosonic acid transferase</fullName>
    </alternativeName>
</protein>
<evidence type="ECO:0000256" key="3">
    <source>
        <dbReference type="ARBA" id="ARBA00012621"/>
    </source>
</evidence>
<dbReference type="GO" id="GO:0043842">
    <property type="term" value="F:Kdo transferase activity"/>
    <property type="evidence" value="ECO:0007669"/>
    <property type="project" value="UniProtKB-EC"/>
</dbReference>
<dbReference type="Proteomes" id="UP000247465">
    <property type="component" value="Chromosome"/>
</dbReference>
<evidence type="ECO:0000259" key="12">
    <source>
        <dbReference type="Pfam" id="PF00534"/>
    </source>
</evidence>
<evidence type="ECO:0000256" key="6">
    <source>
        <dbReference type="ARBA" id="ARBA00022679"/>
    </source>
</evidence>
<evidence type="ECO:0000256" key="10">
    <source>
        <dbReference type="PIRSR" id="PIRSR639901-2"/>
    </source>
</evidence>
<dbReference type="EMBL" id="CP029803">
    <property type="protein sequence ID" value="AWT60217.1"/>
    <property type="molecule type" value="Genomic_DNA"/>
</dbReference>
<dbReference type="GO" id="GO:0030313">
    <property type="term" value="C:cell envelope"/>
    <property type="evidence" value="ECO:0007669"/>
    <property type="project" value="UniProtKB-SubCell"/>
</dbReference>
<keyword evidence="6 11" id="KW-0808">Transferase</keyword>
<dbReference type="Pfam" id="PF04413">
    <property type="entry name" value="Glycos_transf_N"/>
    <property type="match status" value="1"/>
</dbReference>
<dbReference type="InterPro" id="IPR038107">
    <property type="entry name" value="Glycos_transf_N_sf"/>
</dbReference>
<dbReference type="AlphaFoldDB" id="A0A2Z4AJ82"/>
<dbReference type="Pfam" id="PF00534">
    <property type="entry name" value="Glycos_transf_1"/>
    <property type="match status" value="1"/>
</dbReference>
<evidence type="ECO:0000256" key="2">
    <source>
        <dbReference type="ARBA" id="ARBA00004713"/>
    </source>
</evidence>
<evidence type="ECO:0000256" key="5">
    <source>
        <dbReference type="ARBA" id="ARBA00022519"/>
    </source>
</evidence>
<evidence type="ECO:0000259" key="13">
    <source>
        <dbReference type="Pfam" id="PF04413"/>
    </source>
</evidence>
<evidence type="ECO:0000256" key="1">
    <source>
        <dbReference type="ARBA" id="ARBA00004196"/>
    </source>
</evidence>
<dbReference type="GO" id="GO:0009245">
    <property type="term" value="P:lipid A biosynthetic process"/>
    <property type="evidence" value="ECO:0007669"/>
    <property type="project" value="TreeGrafter"/>
</dbReference>
<evidence type="ECO:0000313" key="15">
    <source>
        <dbReference type="Proteomes" id="UP000247465"/>
    </source>
</evidence>
<feature type="site" description="Transition state stabilizer" evidence="10">
    <location>
        <position position="188"/>
    </location>
</feature>
<evidence type="ECO:0000256" key="7">
    <source>
        <dbReference type="ARBA" id="ARBA00031445"/>
    </source>
</evidence>
<keyword evidence="5" id="KW-0472">Membrane</keyword>
<dbReference type="PANTHER" id="PTHR42755:SF1">
    <property type="entry name" value="3-DEOXY-D-MANNO-OCTULOSONIC ACID TRANSFERASE, MITOCHONDRIAL-RELATED"/>
    <property type="match status" value="1"/>
</dbReference>
<evidence type="ECO:0000256" key="8">
    <source>
        <dbReference type="ARBA" id="ARBA00049183"/>
    </source>
</evidence>
<dbReference type="UniPathway" id="UPA00958"/>
<dbReference type="InterPro" id="IPR039901">
    <property type="entry name" value="Kdotransferase"/>
</dbReference>
<organism evidence="14 15">
    <name type="scientific">Candidatus Moanibacter tarae</name>
    <dbReference type="NCBI Taxonomy" id="2200854"/>
    <lineage>
        <taxon>Bacteria</taxon>
        <taxon>Pseudomonadati</taxon>
        <taxon>Verrucomicrobiota</taxon>
        <taxon>Opitutia</taxon>
        <taxon>Puniceicoccales</taxon>
        <taxon>Puniceicoccales incertae sedis</taxon>
        <taxon>Candidatus Moanibacter</taxon>
    </lineage>
</organism>
<feature type="domain" description="Glycosyl transferase family 1" evidence="12">
    <location>
        <begin position="273"/>
        <end position="390"/>
    </location>
</feature>
<dbReference type="GO" id="GO:0009244">
    <property type="term" value="P:lipopolysaccharide core region biosynthetic process"/>
    <property type="evidence" value="ECO:0007669"/>
    <property type="project" value="UniProtKB-UniRule"/>
</dbReference>
<comment type="subcellular location">
    <subcellularLocation>
        <location evidence="1">Cell envelope</location>
    </subcellularLocation>
    <subcellularLocation>
        <location evidence="11">Cell membrane</location>
    </subcellularLocation>
</comment>
<comment type="catalytic activity">
    <reaction evidence="8 11">
        <text>lipid IVA (E. coli) + CMP-3-deoxy-beta-D-manno-octulosonate = alpha-Kdo-(2-&gt;6)-lipid IVA (E. coli) + CMP + H(+)</text>
        <dbReference type="Rhea" id="RHEA:28066"/>
        <dbReference type="ChEBI" id="CHEBI:15378"/>
        <dbReference type="ChEBI" id="CHEBI:58603"/>
        <dbReference type="ChEBI" id="CHEBI:60364"/>
        <dbReference type="ChEBI" id="CHEBI:60377"/>
        <dbReference type="ChEBI" id="CHEBI:85987"/>
        <dbReference type="EC" id="2.4.99.12"/>
    </reaction>
</comment>
<keyword evidence="14" id="KW-0328">Glycosyltransferase</keyword>
<comment type="similarity">
    <text evidence="11">Belongs to the glycosyltransferase group 1 family.</text>
</comment>
<dbReference type="KEGG" id="mtar:DF168_01419"/>
<dbReference type="Gene3D" id="3.40.50.11720">
    <property type="entry name" value="3-Deoxy-D-manno-octulosonic-acid transferase, N-terminal domain"/>
    <property type="match status" value="1"/>
</dbReference>
<accession>A0A2Z4AJ82</accession>
<evidence type="ECO:0000256" key="9">
    <source>
        <dbReference type="PIRSR" id="PIRSR639901-1"/>
    </source>
</evidence>
<comment type="pathway">
    <text evidence="2 11">Bacterial outer membrane biogenesis; LPS core biosynthesis.</text>
</comment>
<evidence type="ECO:0000313" key="14">
    <source>
        <dbReference type="EMBL" id="AWT60217.1"/>
    </source>
</evidence>
<dbReference type="EC" id="2.4.99.12" evidence="3 11"/>
<dbReference type="Gene3D" id="3.40.50.2000">
    <property type="entry name" value="Glycogen Phosphorylase B"/>
    <property type="match status" value="1"/>
</dbReference>
<name>A0A2Z4AJ82_9BACT</name>
<reference evidence="14 15" key="1">
    <citation type="submission" date="2018-06" db="EMBL/GenBank/DDBJ databases">
        <title>Draft Genome Sequence of a Novel Marine Bacterium Related to the Verrucomicrobia.</title>
        <authorList>
            <person name="Vosseberg J."/>
            <person name="Martijn J."/>
            <person name="Ettema T.J.G."/>
        </authorList>
    </citation>
    <scope>NUCLEOTIDE SEQUENCE [LARGE SCALE GENOMIC DNA]</scope>
    <source>
        <strain evidence="14">TARA_B100001123</strain>
    </source>
</reference>
<gene>
    <name evidence="14" type="primary">waaA</name>
    <name evidence="14" type="ORF">DF168_01419</name>
</gene>
<dbReference type="InterPro" id="IPR001296">
    <property type="entry name" value="Glyco_trans_1"/>
</dbReference>
<keyword evidence="5" id="KW-0997">Cell inner membrane</keyword>
<dbReference type="PANTHER" id="PTHR42755">
    <property type="entry name" value="3-DEOXY-MANNO-OCTULOSONATE CYTIDYLYLTRANSFERASE"/>
    <property type="match status" value="1"/>
</dbReference>
<dbReference type="GO" id="GO:0005886">
    <property type="term" value="C:plasma membrane"/>
    <property type="evidence" value="ECO:0007669"/>
    <property type="project" value="UniProtKB-SubCell"/>
</dbReference>
<proteinExistence type="inferred from homology"/>
<feature type="domain" description="3-deoxy-D-manno-octulosonic-acid transferase N-terminal" evidence="13">
    <location>
        <begin position="11"/>
        <end position="191"/>
    </location>
</feature>
<evidence type="ECO:0000256" key="4">
    <source>
        <dbReference type="ARBA" id="ARBA00019077"/>
    </source>
</evidence>
<feature type="site" description="Transition state stabilizer" evidence="10">
    <location>
        <position position="110"/>
    </location>
</feature>
<comment type="function">
    <text evidence="11">Involved in lipopolysaccharide (LPS) biosynthesis. Catalyzes the transfer of 3-deoxy-D-manno-octulosonate (Kdo) residue(s) from CMP-Kdo to lipid IV(A), the tetraacyldisaccharide-1,4'-bisphosphate precursor of lipid A.</text>
</comment>
<keyword evidence="11" id="KW-1003">Cell membrane</keyword>
<dbReference type="SUPFAM" id="SSF53756">
    <property type="entry name" value="UDP-Glycosyltransferase/glycogen phosphorylase"/>
    <property type="match status" value="1"/>
</dbReference>
<dbReference type="InterPro" id="IPR007507">
    <property type="entry name" value="Glycos_transf_N"/>
</dbReference>
<evidence type="ECO:0000256" key="11">
    <source>
        <dbReference type="RuleBase" id="RU365103"/>
    </source>
</evidence>
<keyword evidence="11" id="KW-0448">Lipopolysaccharide biosynthesis</keyword>
<feature type="active site" description="Proton acceptor" evidence="9">
    <location>
        <position position="40"/>
    </location>
</feature>